<proteinExistence type="predicted"/>
<organism evidence="1 2">
    <name type="scientific">Salmonella enterica subsp. enterica serovar Bovismorbificans</name>
    <dbReference type="NCBI Taxonomy" id="58097"/>
    <lineage>
        <taxon>Bacteria</taxon>
        <taxon>Pseudomonadati</taxon>
        <taxon>Pseudomonadota</taxon>
        <taxon>Gammaproteobacteria</taxon>
        <taxon>Enterobacterales</taxon>
        <taxon>Enterobacteriaceae</taxon>
        <taxon>Salmonella</taxon>
    </lineage>
</organism>
<dbReference type="AlphaFoldDB" id="A0A655C005"/>
<gene>
    <name evidence="1" type="ORF">ERS008202_01329</name>
</gene>
<evidence type="ECO:0000313" key="2">
    <source>
        <dbReference type="Proteomes" id="UP000039541"/>
    </source>
</evidence>
<sequence>MYCLGFLYGFKQRDRDFIFYTQRHRHRPCLGELLAQRPQELNVVLGHFGAFRQLFLHIVRHMKHFFKLITMWAVEGEKLQYLGFASDRFIQRDILFTVADLCCRGAKS</sequence>
<accession>A0A655C005</accession>
<protein>
    <submittedName>
        <fullName evidence="1">Uncharacterized protein</fullName>
    </submittedName>
</protein>
<reference evidence="1 2" key="1">
    <citation type="submission" date="2015-03" db="EMBL/GenBank/DDBJ databases">
        <authorList>
            <consortium name="Pathogen Informatics"/>
        </authorList>
    </citation>
    <scope>NUCLEOTIDE SEQUENCE [LARGE SCALE GENOMIC DNA]</scope>
    <source>
        <strain evidence="1 2">3476</strain>
    </source>
</reference>
<evidence type="ECO:0000313" key="1">
    <source>
        <dbReference type="EMBL" id="CNT88834.1"/>
    </source>
</evidence>
<name>A0A655C005_SALET</name>
<dbReference type="EMBL" id="CQPC01000012">
    <property type="protein sequence ID" value="CNT88834.1"/>
    <property type="molecule type" value="Genomic_DNA"/>
</dbReference>
<dbReference type="Proteomes" id="UP000039541">
    <property type="component" value="Unassembled WGS sequence"/>
</dbReference>